<evidence type="ECO:0000313" key="12">
    <source>
        <dbReference type="Proteomes" id="UP000326759"/>
    </source>
</evidence>
<evidence type="ECO:0000256" key="8">
    <source>
        <dbReference type="SAM" id="MobiDB-lite"/>
    </source>
</evidence>
<accession>A0A5N5SYN2</accession>
<comment type="similarity">
    <text evidence="3">Belongs to the TPX2 family.</text>
</comment>
<dbReference type="Proteomes" id="UP000326759">
    <property type="component" value="Unassembled WGS sequence"/>
</dbReference>
<evidence type="ECO:0000259" key="10">
    <source>
        <dbReference type="Pfam" id="PF12214"/>
    </source>
</evidence>
<feature type="coiled-coil region" evidence="7">
    <location>
        <begin position="445"/>
        <end position="472"/>
    </location>
</feature>
<comment type="subcellular location">
    <subcellularLocation>
        <location evidence="2">Cytoplasm</location>
        <location evidence="2">Cytoskeleton</location>
        <location evidence="2">Spindle</location>
    </subcellularLocation>
    <subcellularLocation>
        <location evidence="1">Nucleus</location>
    </subcellularLocation>
</comment>
<keyword evidence="6" id="KW-0539">Nucleus</keyword>
<feature type="compositionally biased region" description="Low complexity" evidence="8">
    <location>
        <begin position="355"/>
        <end position="366"/>
    </location>
</feature>
<evidence type="ECO:0000256" key="2">
    <source>
        <dbReference type="ARBA" id="ARBA00004186"/>
    </source>
</evidence>
<dbReference type="AlphaFoldDB" id="A0A5N5SYN2"/>
<dbReference type="InterPro" id="IPR027330">
    <property type="entry name" value="TPX2_central_dom"/>
</dbReference>
<keyword evidence="5" id="KW-0206">Cytoskeleton</keyword>
<protein>
    <submittedName>
        <fullName evidence="11">Targeting protein for Xklp2-like protein</fullName>
    </submittedName>
</protein>
<organism evidence="11 12">
    <name type="scientific">Armadillidium nasatum</name>
    <dbReference type="NCBI Taxonomy" id="96803"/>
    <lineage>
        <taxon>Eukaryota</taxon>
        <taxon>Metazoa</taxon>
        <taxon>Ecdysozoa</taxon>
        <taxon>Arthropoda</taxon>
        <taxon>Crustacea</taxon>
        <taxon>Multicrustacea</taxon>
        <taxon>Malacostraca</taxon>
        <taxon>Eumalacostraca</taxon>
        <taxon>Peracarida</taxon>
        <taxon>Isopoda</taxon>
        <taxon>Oniscidea</taxon>
        <taxon>Crinocheta</taxon>
        <taxon>Armadillidiidae</taxon>
        <taxon>Armadillidium</taxon>
    </lineage>
</organism>
<gene>
    <name evidence="11" type="primary">TPX2</name>
    <name evidence="11" type="ORF">Anas_00826</name>
</gene>
<keyword evidence="12" id="KW-1185">Reference proteome</keyword>
<dbReference type="GO" id="GO:0060236">
    <property type="term" value="P:regulation of mitotic spindle organization"/>
    <property type="evidence" value="ECO:0007669"/>
    <property type="project" value="InterPro"/>
</dbReference>
<dbReference type="InterPro" id="IPR009675">
    <property type="entry name" value="TPX2_fam"/>
</dbReference>
<feature type="compositionally biased region" description="Basic and acidic residues" evidence="8">
    <location>
        <begin position="369"/>
        <end position="385"/>
    </location>
</feature>
<evidence type="ECO:0000313" key="11">
    <source>
        <dbReference type="EMBL" id="KAB7499326.1"/>
    </source>
</evidence>
<feature type="domain" description="TPX2 central" evidence="10">
    <location>
        <begin position="264"/>
        <end position="437"/>
    </location>
</feature>
<keyword evidence="4" id="KW-0963">Cytoplasm</keyword>
<dbReference type="InterPro" id="IPR027329">
    <property type="entry name" value="TPX2_C"/>
</dbReference>
<feature type="region of interest" description="Disordered" evidence="8">
    <location>
        <begin position="240"/>
        <end position="269"/>
    </location>
</feature>
<feature type="domain" description="TPX2 C-terminal" evidence="9">
    <location>
        <begin position="497"/>
        <end position="564"/>
    </location>
</feature>
<dbReference type="Pfam" id="PF12214">
    <property type="entry name" value="TPX2_importin"/>
    <property type="match status" value="1"/>
</dbReference>
<evidence type="ECO:0000256" key="7">
    <source>
        <dbReference type="SAM" id="Coils"/>
    </source>
</evidence>
<dbReference type="GO" id="GO:0005874">
    <property type="term" value="C:microtubule"/>
    <property type="evidence" value="ECO:0007669"/>
    <property type="project" value="InterPro"/>
</dbReference>
<dbReference type="PANTHER" id="PTHR14326">
    <property type="entry name" value="TARGETING PROTEIN FOR XKLP2"/>
    <property type="match status" value="1"/>
</dbReference>
<dbReference type="OrthoDB" id="1684416at2759"/>
<dbReference type="EMBL" id="SEYY01018469">
    <property type="protein sequence ID" value="KAB7499326.1"/>
    <property type="molecule type" value="Genomic_DNA"/>
</dbReference>
<evidence type="ECO:0000256" key="4">
    <source>
        <dbReference type="ARBA" id="ARBA00022490"/>
    </source>
</evidence>
<evidence type="ECO:0000256" key="3">
    <source>
        <dbReference type="ARBA" id="ARBA00005885"/>
    </source>
</evidence>
<proteinExistence type="inferred from homology"/>
<dbReference type="PANTHER" id="PTHR14326:SF44">
    <property type="entry name" value="TARGETING PROTEIN FOR XKLP2"/>
    <property type="match status" value="1"/>
</dbReference>
<feature type="region of interest" description="Disordered" evidence="8">
    <location>
        <begin position="352"/>
        <end position="385"/>
    </location>
</feature>
<feature type="region of interest" description="Disordered" evidence="8">
    <location>
        <begin position="504"/>
        <end position="524"/>
    </location>
</feature>
<evidence type="ECO:0000256" key="6">
    <source>
        <dbReference type="ARBA" id="ARBA00023242"/>
    </source>
</evidence>
<reference evidence="11 12" key="1">
    <citation type="journal article" date="2019" name="PLoS Biol.">
        <title>Sex chromosomes control vertical transmission of feminizing Wolbachia symbionts in an isopod.</title>
        <authorList>
            <person name="Becking T."/>
            <person name="Chebbi M.A."/>
            <person name="Giraud I."/>
            <person name="Moumen B."/>
            <person name="Laverre T."/>
            <person name="Caubet Y."/>
            <person name="Peccoud J."/>
            <person name="Gilbert C."/>
            <person name="Cordaux R."/>
        </authorList>
    </citation>
    <scope>NUCLEOTIDE SEQUENCE [LARGE SCALE GENOMIC DNA]</scope>
    <source>
        <strain evidence="11">ANa2</strain>
        <tissue evidence="11">Whole body excluding digestive tract and cuticle</tissue>
    </source>
</reference>
<dbReference type="GO" id="GO:0005819">
    <property type="term" value="C:spindle"/>
    <property type="evidence" value="ECO:0007669"/>
    <property type="project" value="UniProtKB-SubCell"/>
</dbReference>
<comment type="caution">
    <text evidence="11">The sequence shown here is derived from an EMBL/GenBank/DDBJ whole genome shotgun (WGS) entry which is preliminary data.</text>
</comment>
<evidence type="ECO:0000256" key="5">
    <source>
        <dbReference type="ARBA" id="ARBA00023212"/>
    </source>
</evidence>
<evidence type="ECO:0000259" key="9">
    <source>
        <dbReference type="Pfam" id="PF06886"/>
    </source>
</evidence>
<evidence type="ECO:0000256" key="1">
    <source>
        <dbReference type="ARBA" id="ARBA00004123"/>
    </source>
</evidence>
<feature type="region of interest" description="Disordered" evidence="8">
    <location>
        <begin position="50"/>
        <end position="99"/>
    </location>
</feature>
<name>A0A5N5SYN2_9CRUS</name>
<sequence>MSSYNFNAPLYLNLEALDADTEDSTNSVGSDPVVPVVHMEDKENVPVLCQNSSENVVDTADPPVESMEVEENITKSKKSNKTPNKSIQGSQQPVRQSPRLASIAKSIRRANASKGLVSVQTPVEVKYHRRSLSAGANISNNFSKVKKHTVERFLLVKPLHDAQNTSSSSSGLTSDDLDTLQQTTQIRKALSNNRTRTFNIPKGPLKPTKAIEFKFATDSRVRNKSENSVEDEIMDFQRSLRSNGSVLFPPGPDNKRTRNVSGETTQPQTPNLLTRTRARSVDIPSREELEMKELEEAKKNQFKAKPLNRSILKGPEKKIEPVKKVVTVPEPFDITDTRNESLRITSNKLKKYGGSEESLLSTTSSTASWEKKRTEPKPFSFDARDTEMIRKKKEKIKMMIEEEKKLAEFHAQPMPVLDTVKGLPPKKPPTPTKVQPFNLRSDIRGTAKQQNLQTELEELERLEEQQRKFVAQPDTVLHKKPFVPEKSRKPSTTVEEFRLNTDKRAEERRSFDEHLKEKEEEMEANRKLMEERKQKEEEEEIKELRKKIVHKAQPITNYKPVVLKEGLPPTVPITPKFTIEERLKNRSLSKQALNFTADTTRSNTTNVTVGVNDVSTANVDAVNANTDSTFTMECH</sequence>
<keyword evidence="7" id="KW-0175">Coiled coil</keyword>
<dbReference type="Pfam" id="PF06886">
    <property type="entry name" value="TPX2"/>
    <property type="match status" value="1"/>
</dbReference>
<feature type="compositionally biased region" description="Polar residues" evidence="8">
    <location>
        <begin position="259"/>
        <end position="269"/>
    </location>
</feature>
<dbReference type="GO" id="GO:0005634">
    <property type="term" value="C:nucleus"/>
    <property type="evidence" value="ECO:0007669"/>
    <property type="project" value="UniProtKB-SubCell"/>
</dbReference>
<feature type="region of interest" description="Disordered" evidence="8">
    <location>
        <begin position="417"/>
        <end position="437"/>
    </location>
</feature>